<reference evidence="1" key="2">
    <citation type="submission" date="2013-05" db="EMBL/GenBank/DDBJ databases">
        <authorList>
            <person name="Carter J.-M."/>
            <person name="Baker S.C."/>
            <person name="Pink R."/>
            <person name="Carter D.R.F."/>
            <person name="Collins A."/>
            <person name="Tomlin J."/>
            <person name="Gibbs M."/>
            <person name="Breuker C.J."/>
        </authorList>
    </citation>
    <scope>NUCLEOTIDE SEQUENCE</scope>
    <source>
        <tissue evidence="1">Ovary</tissue>
    </source>
</reference>
<organism evidence="1">
    <name type="scientific">Pararge aegeria</name>
    <name type="common">speckled wood butterfly</name>
    <dbReference type="NCBI Taxonomy" id="116150"/>
    <lineage>
        <taxon>Eukaryota</taxon>
        <taxon>Metazoa</taxon>
        <taxon>Ecdysozoa</taxon>
        <taxon>Arthropoda</taxon>
        <taxon>Hexapoda</taxon>
        <taxon>Insecta</taxon>
        <taxon>Pterygota</taxon>
        <taxon>Neoptera</taxon>
        <taxon>Endopterygota</taxon>
        <taxon>Lepidoptera</taxon>
        <taxon>Glossata</taxon>
        <taxon>Ditrysia</taxon>
        <taxon>Papilionoidea</taxon>
        <taxon>Nymphalidae</taxon>
        <taxon>Satyrinae</taxon>
        <taxon>Satyrini</taxon>
        <taxon>Parargina</taxon>
        <taxon>Pararge</taxon>
    </lineage>
</organism>
<sequence length="93" mass="10873">MIAIIRRPLIFSDLGLSFYCGSGQFPFCFIKITKQHYTIFILICSVDLSKLKLHPHYLSWNSCYSHIDHSSWFLVTLFIMILNMCRYLCSIGT</sequence>
<protein>
    <submittedName>
        <fullName evidence="1">Uncharacterized protein</fullName>
    </submittedName>
</protein>
<proteinExistence type="predicted"/>
<evidence type="ECO:0000313" key="1">
    <source>
        <dbReference type="EMBL" id="JAA80388.1"/>
    </source>
</evidence>
<dbReference type="AlphaFoldDB" id="S4NXG9"/>
<accession>S4NXG9</accession>
<dbReference type="EMBL" id="GAIX01012172">
    <property type="protein sequence ID" value="JAA80388.1"/>
    <property type="molecule type" value="Transcribed_RNA"/>
</dbReference>
<name>S4NXG9_9NEOP</name>
<reference evidence="1" key="1">
    <citation type="journal article" date="2013" name="BMC Genomics">
        <title>Unscrambling butterfly oogenesis.</title>
        <authorList>
            <person name="Carter J.M."/>
            <person name="Baker S.C."/>
            <person name="Pink R."/>
            <person name="Carter D.R."/>
            <person name="Collins A."/>
            <person name="Tomlin J."/>
            <person name="Gibbs M."/>
            <person name="Breuker C.J."/>
        </authorList>
    </citation>
    <scope>NUCLEOTIDE SEQUENCE</scope>
    <source>
        <tissue evidence="1">Ovary</tissue>
    </source>
</reference>